<feature type="transmembrane region" description="Helical" evidence="1">
    <location>
        <begin position="407"/>
        <end position="433"/>
    </location>
</feature>
<feature type="transmembrane region" description="Helical" evidence="1">
    <location>
        <begin position="317"/>
        <end position="337"/>
    </location>
</feature>
<feature type="transmembrane region" description="Helical" evidence="1">
    <location>
        <begin position="215"/>
        <end position="236"/>
    </location>
</feature>
<proteinExistence type="predicted"/>
<dbReference type="EMBL" id="CADEPM010000009">
    <property type="protein sequence ID" value="CAB3409841.1"/>
    <property type="molecule type" value="Genomic_DNA"/>
</dbReference>
<feature type="transmembrane region" description="Helical" evidence="1">
    <location>
        <begin position="148"/>
        <end position="170"/>
    </location>
</feature>
<evidence type="ECO:0008006" key="4">
    <source>
        <dbReference type="Google" id="ProtNLM"/>
    </source>
</evidence>
<organism evidence="2 3">
    <name type="scientific">Caenorhabditis bovis</name>
    <dbReference type="NCBI Taxonomy" id="2654633"/>
    <lineage>
        <taxon>Eukaryota</taxon>
        <taxon>Metazoa</taxon>
        <taxon>Ecdysozoa</taxon>
        <taxon>Nematoda</taxon>
        <taxon>Chromadorea</taxon>
        <taxon>Rhabditida</taxon>
        <taxon>Rhabditina</taxon>
        <taxon>Rhabditomorpha</taxon>
        <taxon>Rhabditoidea</taxon>
        <taxon>Rhabditidae</taxon>
        <taxon>Peloderinae</taxon>
        <taxon>Caenorhabditis</taxon>
    </lineage>
</organism>
<dbReference type="OrthoDB" id="5784438at2759"/>
<feature type="transmembrane region" description="Helical" evidence="1">
    <location>
        <begin position="439"/>
        <end position="463"/>
    </location>
</feature>
<feature type="transmembrane region" description="Helical" evidence="1">
    <location>
        <begin position="349"/>
        <end position="369"/>
    </location>
</feature>
<sequence length="494" mass="55919">MSTVSPVPEENQDKKLANEHIKHIPFFFLFLCTVCMCSIYSNTTVYQSTINFLHEYRNDSIEDFYEEIDTRFNAETEVDENVVTKYVNYLSNPQKEGLITVTSVGTVIAAAPITKAYNNMGFRRSLVMCAVLSIIPAVFFPICVNSKTYLLAIILRIFQGVSLAAFIPYVCKLSVFLPFDHIAIPAIVFAYTHITEIFVHPIATHIASSGLGWHGAHYGANIAIVIIFFVFVIIHFDEEFKDRAANIGFCNAMFEYERTRSKTFSLKIPYLSIYQDFTTWVIFFTSFAYGCALQLFYQFGPTFFHKVAGHSEVTSAYLTIIAPILNIVVSMTSIILFKKLANEERNKMRFFNSIAFITCGIFLFALGFVDPVNSPAVVTVMFILASSLLGCSYAGHLRMNQIRSGHLHLFLLVNIFIVNSAAMFFSSLLNVLIAKNTDYASWSTLFIVHAVFLVIANLIFVLFCSSERAQWAKEGYEDTSIRPYREEPLPQFPL</sequence>
<dbReference type="Pfam" id="PF07690">
    <property type="entry name" value="MFS_1"/>
    <property type="match status" value="1"/>
</dbReference>
<dbReference type="AlphaFoldDB" id="A0A8S1F7P2"/>
<dbReference type="PANTHER" id="PTHR45757:SF20">
    <property type="entry name" value="MFS DOMAIN-CONTAINING PROTEIN"/>
    <property type="match status" value="1"/>
</dbReference>
<gene>
    <name evidence="2" type="ORF">CBOVIS_LOCUS11440</name>
</gene>
<keyword evidence="3" id="KW-1185">Reference proteome</keyword>
<protein>
    <recommendedName>
        <fullName evidence="4">Major facilitator superfamily (MFS) profile domain-containing protein</fullName>
    </recommendedName>
</protein>
<feature type="transmembrane region" description="Helical" evidence="1">
    <location>
        <begin position="125"/>
        <end position="142"/>
    </location>
</feature>
<dbReference type="InterPro" id="IPR011701">
    <property type="entry name" value="MFS"/>
</dbReference>
<comment type="caution">
    <text evidence="2">The sequence shown here is derived from an EMBL/GenBank/DDBJ whole genome shotgun (WGS) entry which is preliminary data.</text>
</comment>
<dbReference type="Proteomes" id="UP000494206">
    <property type="component" value="Unassembled WGS sequence"/>
</dbReference>
<dbReference type="GO" id="GO:0022857">
    <property type="term" value="F:transmembrane transporter activity"/>
    <property type="evidence" value="ECO:0007669"/>
    <property type="project" value="InterPro"/>
</dbReference>
<feature type="transmembrane region" description="Helical" evidence="1">
    <location>
        <begin position="375"/>
        <end position="395"/>
    </location>
</feature>
<keyword evidence="1" id="KW-1133">Transmembrane helix</keyword>
<evidence type="ECO:0000313" key="2">
    <source>
        <dbReference type="EMBL" id="CAB3409841.1"/>
    </source>
</evidence>
<dbReference type="GO" id="GO:0016020">
    <property type="term" value="C:membrane"/>
    <property type="evidence" value="ECO:0007669"/>
    <property type="project" value="TreeGrafter"/>
</dbReference>
<accession>A0A8S1F7P2</accession>
<evidence type="ECO:0000256" key="1">
    <source>
        <dbReference type="SAM" id="Phobius"/>
    </source>
</evidence>
<keyword evidence="1" id="KW-0472">Membrane</keyword>
<dbReference type="InterPro" id="IPR036259">
    <property type="entry name" value="MFS_trans_sf"/>
</dbReference>
<feature type="transmembrane region" description="Helical" evidence="1">
    <location>
        <begin position="24"/>
        <end position="41"/>
    </location>
</feature>
<reference evidence="2 3" key="1">
    <citation type="submission" date="2020-04" db="EMBL/GenBank/DDBJ databases">
        <authorList>
            <person name="Laetsch R D."/>
            <person name="Stevens L."/>
            <person name="Kumar S."/>
            <person name="Blaxter L. M."/>
        </authorList>
    </citation>
    <scope>NUCLEOTIDE SEQUENCE [LARGE SCALE GENOMIC DNA]</scope>
</reference>
<keyword evidence="1" id="KW-0812">Transmembrane</keyword>
<name>A0A8S1F7P2_9PELO</name>
<evidence type="ECO:0000313" key="3">
    <source>
        <dbReference type="Proteomes" id="UP000494206"/>
    </source>
</evidence>
<dbReference type="SUPFAM" id="SSF103473">
    <property type="entry name" value="MFS general substrate transporter"/>
    <property type="match status" value="1"/>
</dbReference>
<dbReference type="PANTHER" id="PTHR45757">
    <property type="entry name" value="PROTEIN CBG23364-RELATED"/>
    <property type="match status" value="1"/>
</dbReference>
<feature type="transmembrane region" description="Helical" evidence="1">
    <location>
        <begin position="182"/>
        <end position="203"/>
    </location>
</feature>
<feature type="transmembrane region" description="Helical" evidence="1">
    <location>
        <begin position="277"/>
        <end position="297"/>
    </location>
</feature>
<dbReference type="Gene3D" id="1.20.1250.20">
    <property type="entry name" value="MFS general substrate transporter like domains"/>
    <property type="match status" value="2"/>
</dbReference>